<dbReference type="EC" id="3.1.3.15" evidence="3 8"/>
<evidence type="ECO:0000256" key="4">
    <source>
        <dbReference type="ARBA" id="ARBA00022605"/>
    </source>
</evidence>
<accession>C0CLJ8</accession>
<dbReference type="PANTHER" id="PTHR21039:SF0">
    <property type="entry name" value="HISTIDINOL-PHOSPHATASE"/>
    <property type="match status" value="1"/>
</dbReference>
<protein>
    <recommendedName>
        <fullName evidence="3 8">Histidinol-phosphatase</fullName>
        <shortName evidence="8">HolPase</shortName>
        <ecNumber evidence="3 8">3.1.3.15</ecNumber>
    </recommendedName>
</protein>
<keyword evidence="11" id="KW-1185">Reference proteome</keyword>
<comment type="caution">
    <text evidence="10">The sequence shown here is derived from an EMBL/GenBank/DDBJ whole genome shotgun (WGS) entry which is preliminary data.</text>
</comment>
<dbReference type="AlphaFoldDB" id="C0CLJ8"/>
<dbReference type="HOGENOM" id="CLU_054611_3_0_9"/>
<evidence type="ECO:0000256" key="5">
    <source>
        <dbReference type="ARBA" id="ARBA00022801"/>
    </source>
</evidence>
<reference evidence="10 11" key="2">
    <citation type="submission" date="2009-02" db="EMBL/GenBank/DDBJ databases">
        <title>Draft genome sequence of Blautia hydrogenotrophica DSM 10507 (Ruminococcus hydrogenotrophicus DSM 10507).</title>
        <authorList>
            <person name="Sudarsanam P."/>
            <person name="Ley R."/>
            <person name="Guruge J."/>
            <person name="Turnbaugh P.J."/>
            <person name="Mahowald M."/>
            <person name="Liep D."/>
            <person name="Gordon J."/>
        </authorList>
    </citation>
    <scope>NUCLEOTIDE SEQUENCE [LARGE SCALE GENOMIC DNA]</scope>
    <source>
        <strain evidence="11">DSM 10507 / JCM 14656 / S5a33</strain>
    </source>
</reference>
<dbReference type="UniPathway" id="UPA00031">
    <property type="reaction ID" value="UER00013"/>
</dbReference>
<evidence type="ECO:0000256" key="3">
    <source>
        <dbReference type="ARBA" id="ARBA00013085"/>
    </source>
</evidence>
<dbReference type="InterPro" id="IPR004013">
    <property type="entry name" value="PHP_dom"/>
</dbReference>
<dbReference type="eggNOG" id="COG1387">
    <property type="taxonomic scope" value="Bacteria"/>
</dbReference>
<evidence type="ECO:0000256" key="2">
    <source>
        <dbReference type="ARBA" id="ARBA00009152"/>
    </source>
</evidence>
<dbReference type="GO" id="GO:0000105">
    <property type="term" value="P:L-histidine biosynthetic process"/>
    <property type="evidence" value="ECO:0007669"/>
    <property type="project" value="UniProtKB-UniRule"/>
</dbReference>
<evidence type="ECO:0000256" key="6">
    <source>
        <dbReference type="ARBA" id="ARBA00023102"/>
    </source>
</evidence>
<dbReference type="PANTHER" id="PTHR21039">
    <property type="entry name" value="HISTIDINOL PHOSPHATASE-RELATED"/>
    <property type="match status" value="1"/>
</dbReference>
<dbReference type="PATRIC" id="fig|476272.21.peg.2091"/>
<dbReference type="NCBIfam" id="TIGR01856">
    <property type="entry name" value="hisJ_fam"/>
    <property type="match status" value="1"/>
</dbReference>
<keyword evidence="4 8" id="KW-0028">Amino-acid biosynthesis</keyword>
<dbReference type="GO" id="GO:0005737">
    <property type="term" value="C:cytoplasm"/>
    <property type="evidence" value="ECO:0007669"/>
    <property type="project" value="TreeGrafter"/>
</dbReference>
<dbReference type="GO" id="GO:0004401">
    <property type="term" value="F:histidinol-phosphatase activity"/>
    <property type="evidence" value="ECO:0007669"/>
    <property type="project" value="UniProtKB-UniRule"/>
</dbReference>
<dbReference type="Gene3D" id="3.20.20.140">
    <property type="entry name" value="Metal-dependent hydrolases"/>
    <property type="match status" value="1"/>
</dbReference>
<dbReference type="Pfam" id="PF02811">
    <property type="entry name" value="PHP"/>
    <property type="match status" value="1"/>
</dbReference>
<dbReference type="Proteomes" id="UP000003100">
    <property type="component" value="Unassembled WGS sequence"/>
</dbReference>
<gene>
    <name evidence="10" type="ORF">RUMHYD_01720</name>
</gene>
<evidence type="ECO:0000256" key="1">
    <source>
        <dbReference type="ARBA" id="ARBA00004970"/>
    </source>
</evidence>
<comment type="pathway">
    <text evidence="1 8">Amino-acid biosynthesis; L-histidine biosynthesis; L-histidine from 5-phospho-alpha-D-ribose 1-diphosphate: step 8/9.</text>
</comment>
<reference evidence="10 11" key="1">
    <citation type="submission" date="2009-01" db="EMBL/GenBank/DDBJ databases">
        <authorList>
            <person name="Fulton L."/>
            <person name="Clifton S."/>
            <person name="Fulton B."/>
            <person name="Xu J."/>
            <person name="Minx P."/>
            <person name="Pepin K.H."/>
            <person name="Johnson M."/>
            <person name="Bhonagiri V."/>
            <person name="Nash W.E."/>
            <person name="Mardis E.R."/>
            <person name="Wilson R.K."/>
        </authorList>
    </citation>
    <scope>NUCLEOTIDE SEQUENCE [LARGE SCALE GENOMIC DNA]</scope>
    <source>
        <strain evidence="11">DSM 10507 / JCM 14656 / S5a33</strain>
    </source>
</reference>
<feature type="domain" description="PHP" evidence="9">
    <location>
        <begin position="8"/>
        <end position="202"/>
    </location>
</feature>
<evidence type="ECO:0000256" key="8">
    <source>
        <dbReference type="RuleBase" id="RU366003"/>
    </source>
</evidence>
<comment type="catalytic activity">
    <reaction evidence="7 8">
        <text>L-histidinol phosphate + H2O = L-histidinol + phosphate</text>
        <dbReference type="Rhea" id="RHEA:14465"/>
        <dbReference type="ChEBI" id="CHEBI:15377"/>
        <dbReference type="ChEBI" id="CHEBI:43474"/>
        <dbReference type="ChEBI" id="CHEBI:57699"/>
        <dbReference type="ChEBI" id="CHEBI:57980"/>
        <dbReference type="EC" id="3.1.3.15"/>
    </reaction>
</comment>
<evidence type="ECO:0000259" key="9">
    <source>
        <dbReference type="Pfam" id="PF02811"/>
    </source>
</evidence>
<keyword evidence="5 8" id="KW-0378">Hydrolase</keyword>
<evidence type="ECO:0000313" key="11">
    <source>
        <dbReference type="Proteomes" id="UP000003100"/>
    </source>
</evidence>
<evidence type="ECO:0000256" key="7">
    <source>
        <dbReference type="ARBA" id="ARBA00049158"/>
    </source>
</evidence>
<proteinExistence type="inferred from homology"/>
<sequence>MQTKILSDIHLHSSFSGDSETPMEAMIQAGIQKGLHHMCFTEHLDLDYPYHPEDFVDFSLDDDSYRQTFLTLRDKYQHQIELLFGIELGLQPHLKDAHSQLLKKHPFDFVIGSSHTARGEDPYYTSSFFQNRGEREAYTLYFTSILENLDAFSDIDTYGHIDYVVRYGPNRNKNYTYEMYGEVLDQILKTLIQKGIGMEVNSGGLKYGLGQPNPCEEIIRRYHQLGGKIITIGSDAHSPEYLAYEFPKISEILKSCGFTHYTIFRQRTPVFLPL</sequence>
<organism evidence="10 11">
    <name type="scientific">Blautia hydrogenotrophica (strain DSM 10507 / JCM 14656 / S5a33)</name>
    <name type="common">Ruminococcus hydrogenotrophicus</name>
    <dbReference type="NCBI Taxonomy" id="476272"/>
    <lineage>
        <taxon>Bacteria</taxon>
        <taxon>Bacillati</taxon>
        <taxon>Bacillota</taxon>
        <taxon>Clostridia</taxon>
        <taxon>Lachnospirales</taxon>
        <taxon>Lachnospiraceae</taxon>
        <taxon>Blautia</taxon>
    </lineage>
</organism>
<dbReference type="InterPro" id="IPR010140">
    <property type="entry name" value="Histidinol_P_phosphatase_HisJ"/>
</dbReference>
<dbReference type="InterPro" id="IPR016195">
    <property type="entry name" value="Pol/histidinol_Pase-like"/>
</dbReference>
<dbReference type="EMBL" id="ACBZ01000085">
    <property type="protein sequence ID" value="EEG49370.1"/>
    <property type="molecule type" value="Genomic_DNA"/>
</dbReference>
<name>C0CLJ8_BLAHS</name>
<dbReference type="GeneID" id="86822082"/>
<keyword evidence="6 8" id="KW-0368">Histidine biosynthesis</keyword>
<dbReference type="RefSeq" id="WP_005948526.1">
    <property type="nucleotide sequence ID" value="NZ_CP136423.1"/>
</dbReference>
<evidence type="ECO:0000313" key="10">
    <source>
        <dbReference type="EMBL" id="EEG49370.1"/>
    </source>
</evidence>
<comment type="similarity">
    <text evidence="2 8">Belongs to the PHP hydrolase family. HisK subfamily.</text>
</comment>
<dbReference type="SUPFAM" id="SSF89550">
    <property type="entry name" value="PHP domain-like"/>
    <property type="match status" value="1"/>
</dbReference>